<feature type="transmembrane region" description="Helical" evidence="2">
    <location>
        <begin position="75"/>
        <end position="93"/>
    </location>
</feature>
<feature type="compositionally biased region" description="Basic and acidic residues" evidence="1">
    <location>
        <begin position="245"/>
        <end position="254"/>
    </location>
</feature>
<sequence>MDNLLPILLPLALLDSLNPSALVVALWLLSQPRAAPRLLAYVAGILVAYLGLGIAMMLGITAARDTLTAVLDHPVALALQALLGAGLLVYAIFAPSDAHQAREPRTPASGRLAAFALLGMTVTVVELVTALPYFAAIALMIAAELSPAQWLPLLVGYNLVFVAPPLLLLGLHALLGRRTDERFARWRERLRRGAREATLWIFGIVGVALLGDAVGRWIKAGKERDDAVAVHAPASPAQGNATRPAADRSKPRMI</sequence>
<reference evidence="3 4" key="1">
    <citation type="submission" date="2024-07" db="EMBL/GenBank/DDBJ databases">
        <title>Luteimonas salilacus sp. nov., isolated from the shore soil of Salt Lake in Tibet of China.</title>
        <authorList>
            <person name="Zhang X."/>
            <person name="Li A."/>
        </authorList>
    </citation>
    <scope>NUCLEOTIDE SEQUENCE [LARGE SCALE GENOMIC DNA]</scope>
    <source>
        <strain evidence="3 4">B3-2-R+30</strain>
    </source>
</reference>
<feature type="transmembrane region" description="Helical" evidence="2">
    <location>
        <begin position="197"/>
        <end position="218"/>
    </location>
</feature>
<dbReference type="InterPro" id="IPR021315">
    <property type="entry name" value="Gap/Sap"/>
</dbReference>
<evidence type="ECO:0000256" key="2">
    <source>
        <dbReference type="SAM" id="Phobius"/>
    </source>
</evidence>
<keyword evidence="2" id="KW-0812">Transmembrane</keyword>
<evidence type="ECO:0000313" key="3">
    <source>
        <dbReference type="EMBL" id="MEZ0474830.1"/>
    </source>
</evidence>
<comment type="caution">
    <text evidence="3">The sequence shown here is derived from an EMBL/GenBank/DDBJ whole genome shotgun (WGS) entry which is preliminary data.</text>
</comment>
<feature type="transmembrane region" description="Helical" evidence="2">
    <location>
        <begin position="6"/>
        <end position="29"/>
    </location>
</feature>
<keyword evidence="2" id="KW-1133">Transmembrane helix</keyword>
<feature type="region of interest" description="Disordered" evidence="1">
    <location>
        <begin position="230"/>
        <end position="254"/>
    </location>
</feature>
<keyword evidence="4" id="KW-1185">Reference proteome</keyword>
<dbReference type="Pfam" id="PF11139">
    <property type="entry name" value="SfLAP"/>
    <property type="match status" value="1"/>
</dbReference>
<name>A0ABV4HTY1_9GAMM</name>
<feature type="transmembrane region" description="Helical" evidence="2">
    <location>
        <begin position="155"/>
        <end position="176"/>
    </location>
</feature>
<dbReference type="Proteomes" id="UP001566331">
    <property type="component" value="Unassembled WGS sequence"/>
</dbReference>
<evidence type="ECO:0000313" key="4">
    <source>
        <dbReference type="Proteomes" id="UP001566331"/>
    </source>
</evidence>
<keyword evidence="2" id="KW-0472">Membrane</keyword>
<protein>
    <submittedName>
        <fullName evidence="3">GAP family protein</fullName>
    </submittedName>
</protein>
<dbReference type="RefSeq" id="WP_370564494.1">
    <property type="nucleotide sequence ID" value="NZ_JBFWIB010000008.1"/>
</dbReference>
<proteinExistence type="predicted"/>
<dbReference type="EMBL" id="JBFWIC010000010">
    <property type="protein sequence ID" value="MEZ0474830.1"/>
    <property type="molecule type" value="Genomic_DNA"/>
</dbReference>
<feature type="transmembrane region" description="Helical" evidence="2">
    <location>
        <begin position="114"/>
        <end position="143"/>
    </location>
</feature>
<gene>
    <name evidence="3" type="ORF">AB6713_09385</name>
</gene>
<organism evidence="3 4">
    <name type="scientific">Luteimonas salinilitoris</name>
    <dbReference type="NCBI Taxonomy" id="3237697"/>
    <lineage>
        <taxon>Bacteria</taxon>
        <taxon>Pseudomonadati</taxon>
        <taxon>Pseudomonadota</taxon>
        <taxon>Gammaproteobacteria</taxon>
        <taxon>Lysobacterales</taxon>
        <taxon>Lysobacteraceae</taxon>
        <taxon>Luteimonas</taxon>
    </lineage>
</organism>
<evidence type="ECO:0000256" key="1">
    <source>
        <dbReference type="SAM" id="MobiDB-lite"/>
    </source>
</evidence>
<accession>A0ABV4HTY1</accession>
<feature type="transmembrane region" description="Helical" evidence="2">
    <location>
        <begin position="38"/>
        <end position="63"/>
    </location>
</feature>